<dbReference type="GO" id="GO:0003676">
    <property type="term" value="F:nucleic acid binding"/>
    <property type="evidence" value="ECO:0007669"/>
    <property type="project" value="InterPro"/>
</dbReference>
<dbReference type="InterPro" id="IPR036397">
    <property type="entry name" value="RNaseH_sf"/>
</dbReference>
<dbReference type="AlphaFoldDB" id="A0A438H1X7"/>
<dbReference type="Pfam" id="PF14223">
    <property type="entry name" value="Retrotran_gag_2"/>
    <property type="match status" value="1"/>
</dbReference>
<dbReference type="GO" id="GO:0008270">
    <property type="term" value="F:zinc ion binding"/>
    <property type="evidence" value="ECO:0007669"/>
    <property type="project" value="InterPro"/>
</dbReference>
<reference evidence="3 4" key="1">
    <citation type="journal article" date="2018" name="PLoS Genet.">
        <title>Population sequencing reveals clonal diversity and ancestral inbreeding in the grapevine cultivar Chardonnay.</title>
        <authorList>
            <person name="Roach M.J."/>
            <person name="Johnson D.L."/>
            <person name="Bohlmann J."/>
            <person name="van Vuuren H.J."/>
            <person name="Jones S.J."/>
            <person name="Pretorius I.S."/>
            <person name="Schmidt S.A."/>
            <person name="Borneman A.R."/>
        </authorList>
    </citation>
    <scope>NUCLEOTIDE SEQUENCE [LARGE SCALE GENOMIC DNA]</scope>
    <source>
        <strain evidence="4">cv. Chardonnay</strain>
        <tissue evidence="3">Leaf</tissue>
    </source>
</reference>
<dbReference type="InterPro" id="IPR012337">
    <property type="entry name" value="RNaseH-like_sf"/>
</dbReference>
<evidence type="ECO:0000256" key="1">
    <source>
        <dbReference type="SAM" id="MobiDB-lite"/>
    </source>
</evidence>
<evidence type="ECO:0000313" key="4">
    <source>
        <dbReference type="Proteomes" id="UP000288805"/>
    </source>
</evidence>
<feature type="region of interest" description="Disordered" evidence="1">
    <location>
        <begin position="81"/>
        <end position="119"/>
    </location>
</feature>
<dbReference type="InterPro" id="IPR001878">
    <property type="entry name" value="Znf_CCHC"/>
</dbReference>
<accession>A0A438H1X7</accession>
<protein>
    <recommendedName>
        <fullName evidence="2">CCHC-type domain-containing protein</fullName>
    </recommendedName>
</protein>
<dbReference type="PANTHER" id="PTHR35317:SF42">
    <property type="entry name" value="RETROTRANSPOSON GAG DOMAIN-CONTAINING PROTEIN"/>
    <property type="match status" value="1"/>
</dbReference>
<dbReference type="SMART" id="SM00343">
    <property type="entry name" value="ZnF_C2HC"/>
    <property type="match status" value="1"/>
</dbReference>
<comment type="caution">
    <text evidence="3">The sequence shown here is derived from an EMBL/GenBank/DDBJ whole genome shotgun (WGS) entry which is preliminary data.</text>
</comment>
<evidence type="ECO:0000313" key="3">
    <source>
        <dbReference type="EMBL" id="RVW78462.1"/>
    </source>
</evidence>
<dbReference type="EMBL" id="QGNW01000295">
    <property type="protein sequence ID" value="RVW78462.1"/>
    <property type="molecule type" value="Genomic_DNA"/>
</dbReference>
<sequence length="284" mass="32910">MRNKGKENIREYIMEMSNLVTRFKALKLKLSEDILVHLVLISLPTQFSPFKISYNTQKEKWTLNELIAQCVQEEERMKQEKLESAHLASTSQGFGTSKKRNRDNKGKQTTISGTSKQKVQKKQDKKITCFFCKKVGHIKKTCTKYAAGMKSKYTMSRTPSQNGVAEKRNRTLKDMIKKIVDTPEIPPTQVMEPVQVHEDVTQQPPEPQVQVPLRRSTKERRSTISYDYVVYLQEHEFDMVLEDDPISVSQVKQSSDSEKWIEAMKDEMKSMNDNGVWDLVELKV</sequence>
<organism evidence="3 4">
    <name type="scientific">Vitis vinifera</name>
    <name type="common">Grape</name>
    <dbReference type="NCBI Taxonomy" id="29760"/>
    <lineage>
        <taxon>Eukaryota</taxon>
        <taxon>Viridiplantae</taxon>
        <taxon>Streptophyta</taxon>
        <taxon>Embryophyta</taxon>
        <taxon>Tracheophyta</taxon>
        <taxon>Spermatophyta</taxon>
        <taxon>Magnoliopsida</taxon>
        <taxon>eudicotyledons</taxon>
        <taxon>Gunneridae</taxon>
        <taxon>Pentapetalae</taxon>
        <taxon>rosids</taxon>
        <taxon>Vitales</taxon>
        <taxon>Vitaceae</taxon>
        <taxon>Viteae</taxon>
        <taxon>Vitis</taxon>
    </lineage>
</organism>
<dbReference type="InterPro" id="IPR036875">
    <property type="entry name" value="Znf_CCHC_sf"/>
</dbReference>
<name>A0A438H1X7_VITVI</name>
<dbReference type="SUPFAM" id="SSF57756">
    <property type="entry name" value="Retrovirus zinc finger-like domains"/>
    <property type="match status" value="1"/>
</dbReference>
<proteinExistence type="predicted"/>
<dbReference type="Gene3D" id="3.30.420.10">
    <property type="entry name" value="Ribonuclease H-like superfamily/Ribonuclease H"/>
    <property type="match status" value="1"/>
</dbReference>
<dbReference type="PANTHER" id="PTHR35317">
    <property type="entry name" value="OS04G0629600 PROTEIN"/>
    <property type="match status" value="1"/>
</dbReference>
<dbReference type="SUPFAM" id="SSF53098">
    <property type="entry name" value="Ribonuclease H-like"/>
    <property type="match status" value="1"/>
</dbReference>
<evidence type="ECO:0000259" key="2">
    <source>
        <dbReference type="SMART" id="SM00343"/>
    </source>
</evidence>
<dbReference type="Proteomes" id="UP000288805">
    <property type="component" value="Unassembled WGS sequence"/>
</dbReference>
<feature type="domain" description="CCHC-type" evidence="2">
    <location>
        <begin position="128"/>
        <end position="144"/>
    </location>
</feature>
<gene>
    <name evidence="3" type="ORF">CK203_050487</name>
</gene>